<evidence type="ECO:0000313" key="1">
    <source>
        <dbReference type="EMBL" id="OXE51192.1"/>
    </source>
</evidence>
<accession>A0A227KRS1</accession>
<organism evidence="1 2">
    <name type="scientific">Turicimonas muris</name>
    <dbReference type="NCBI Taxonomy" id="1796652"/>
    <lineage>
        <taxon>Bacteria</taxon>
        <taxon>Pseudomonadati</taxon>
        <taxon>Pseudomonadota</taxon>
        <taxon>Betaproteobacteria</taxon>
        <taxon>Burkholderiales</taxon>
        <taxon>Sutterellaceae</taxon>
        <taxon>Turicimonas</taxon>
    </lineage>
</organism>
<dbReference type="AlphaFoldDB" id="A0A227KRS1"/>
<sequence length="247" mass="28995">MEVVNIDHSKITFPLRAQPEENQECEILYRFKFENDCCFEFRCGTRRRKYEVFFKRNWEGSILYSQLKTKPVNHISWEIDSFGGAVNLYPYVHEDINESDFSPTSSLETFILDNWWGGEVCVDGEALPMCLCELFDKHLDKVLNQESWTDAEPVFEFYGQNLFPYENMRRVVSDVRDCIEKLNSNTLTAEEKKEVLQWAVRAFYHKVEVTENESQRLLKDFLEVFCESVEGMMNLCPHADGICVMGP</sequence>
<proteinExistence type="predicted"/>
<dbReference type="Proteomes" id="UP000214610">
    <property type="component" value="Unassembled WGS sequence"/>
</dbReference>
<keyword evidence="2" id="KW-1185">Reference proteome</keyword>
<evidence type="ECO:0000313" key="2">
    <source>
        <dbReference type="Proteomes" id="UP000214610"/>
    </source>
</evidence>
<comment type="caution">
    <text evidence="1">The sequence shown here is derived from an EMBL/GenBank/DDBJ whole genome shotgun (WGS) entry which is preliminary data.</text>
</comment>
<name>A0A227KRS1_9BURK</name>
<dbReference type="EMBL" id="NHMP01000001">
    <property type="protein sequence ID" value="OXE51192.1"/>
    <property type="molecule type" value="Genomic_DNA"/>
</dbReference>
<reference evidence="2" key="1">
    <citation type="submission" date="2017-05" db="EMBL/GenBank/DDBJ databases">
        <title>Improved OligoMM genomes.</title>
        <authorList>
            <person name="Garzetti D."/>
        </authorList>
    </citation>
    <scope>NUCLEOTIDE SEQUENCE [LARGE SCALE GENOMIC DNA]</scope>
    <source>
        <strain evidence="2">YL45</strain>
    </source>
</reference>
<gene>
    <name evidence="1" type="ORF">ADH67_02550</name>
</gene>
<protein>
    <submittedName>
        <fullName evidence="1">Uncharacterized protein</fullName>
    </submittedName>
</protein>